<dbReference type="AlphaFoldDB" id="A0A2T0TWM2"/>
<comment type="caution">
    <text evidence="1">The sequence shown here is derived from an EMBL/GenBank/DDBJ whole genome shotgun (WGS) entry which is preliminary data.</text>
</comment>
<evidence type="ECO:0000313" key="2">
    <source>
        <dbReference type="Proteomes" id="UP000239210"/>
    </source>
</evidence>
<evidence type="ECO:0000313" key="1">
    <source>
        <dbReference type="EMBL" id="PRY50094.1"/>
    </source>
</evidence>
<accession>A0A2T0TWM2</accession>
<gene>
    <name evidence="1" type="ORF">LY71_104130</name>
</gene>
<dbReference type="EMBL" id="PVTG01000004">
    <property type="protein sequence ID" value="PRY50094.1"/>
    <property type="molecule type" value="Genomic_DNA"/>
</dbReference>
<organism evidence="1 2">
    <name type="scientific">Geodermatophilus tzadiensis</name>
    <dbReference type="NCBI Taxonomy" id="1137988"/>
    <lineage>
        <taxon>Bacteria</taxon>
        <taxon>Bacillati</taxon>
        <taxon>Actinomycetota</taxon>
        <taxon>Actinomycetes</taxon>
        <taxon>Geodermatophilales</taxon>
        <taxon>Geodermatophilaceae</taxon>
        <taxon>Geodermatophilus</taxon>
    </lineage>
</organism>
<dbReference type="RefSeq" id="WP_211297198.1">
    <property type="nucleotide sequence ID" value="NZ_PVTG01000004.1"/>
</dbReference>
<keyword evidence="2" id="KW-1185">Reference proteome</keyword>
<name>A0A2T0TWM2_9ACTN</name>
<proteinExistence type="predicted"/>
<sequence>MEQIGEDAPSCDGGLFDLLVTEPPELRRLPVALLSREQKAVELEQSPR</sequence>
<protein>
    <submittedName>
        <fullName evidence="1">Uncharacterized protein</fullName>
    </submittedName>
</protein>
<reference evidence="1 2" key="1">
    <citation type="submission" date="2018-03" db="EMBL/GenBank/DDBJ databases">
        <title>Genomic Encyclopedia of Archaeal and Bacterial Type Strains, Phase II (KMG-II): from individual species to whole genera.</title>
        <authorList>
            <person name="Goeker M."/>
        </authorList>
    </citation>
    <scope>NUCLEOTIDE SEQUENCE [LARGE SCALE GENOMIC DNA]</scope>
    <source>
        <strain evidence="1 2">DSM 45416</strain>
    </source>
</reference>
<dbReference type="Proteomes" id="UP000239210">
    <property type="component" value="Unassembled WGS sequence"/>
</dbReference>